<feature type="domain" description="EamA" evidence="7">
    <location>
        <begin position="129"/>
        <end position="255"/>
    </location>
</feature>
<evidence type="ECO:0000256" key="2">
    <source>
        <dbReference type="ARBA" id="ARBA00007362"/>
    </source>
</evidence>
<dbReference type="EMBL" id="VOGB01000004">
    <property type="protein sequence ID" value="MQM72317.1"/>
    <property type="molecule type" value="Genomic_DNA"/>
</dbReference>
<dbReference type="AlphaFoldDB" id="A0A6L5GQ33"/>
<accession>A0A6L5GQ33</accession>
<evidence type="ECO:0000313" key="9">
    <source>
        <dbReference type="Proteomes" id="UP000473648"/>
    </source>
</evidence>
<evidence type="ECO:0000256" key="5">
    <source>
        <dbReference type="ARBA" id="ARBA00023136"/>
    </source>
</evidence>
<evidence type="ECO:0000256" key="3">
    <source>
        <dbReference type="ARBA" id="ARBA00022692"/>
    </source>
</evidence>
<feature type="transmembrane region" description="Helical" evidence="6">
    <location>
        <begin position="101"/>
        <end position="117"/>
    </location>
</feature>
<keyword evidence="5 6" id="KW-0472">Membrane</keyword>
<keyword evidence="9" id="KW-1185">Reference proteome</keyword>
<dbReference type="PANTHER" id="PTHR22911:SF6">
    <property type="entry name" value="SOLUTE CARRIER FAMILY 35 MEMBER G1"/>
    <property type="match status" value="1"/>
</dbReference>
<feature type="transmembrane region" description="Helical" evidence="6">
    <location>
        <begin position="17"/>
        <end position="35"/>
    </location>
</feature>
<comment type="caution">
    <text evidence="8">The sequence shown here is derived from an EMBL/GenBank/DDBJ whole genome shotgun (WGS) entry which is preliminary data.</text>
</comment>
<evidence type="ECO:0000259" key="7">
    <source>
        <dbReference type="Pfam" id="PF00892"/>
    </source>
</evidence>
<feature type="transmembrane region" description="Helical" evidence="6">
    <location>
        <begin position="184"/>
        <end position="206"/>
    </location>
</feature>
<feature type="domain" description="EamA" evidence="7">
    <location>
        <begin position="3"/>
        <end position="117"/>
    </location>
</feature>
<protein>
    <submittedName>
        <fullName evidence="8">DMT family transporter</fullName>
    </submittedName>
</protein>
<feature type="transmembrane region" description="Helical" evidence="6">
    <location>
        <begin position="78"/>
        <end position="94"/>
    </location>
</feature>
<evidence type="ECO:0000256" key="4">
    <source>
        <dbReference type="ARBA" id="ARBA00022989"/>
    </source>
</evidence>
<gene>
    <name evidence="8" type="ORF">FRC53_02570</name>
</gene>
<comment type="similarity">
    <text evidence="2">Belongs to the EamA transporter family.</text>
</comment>
<dbReference type="PANTHER" id="PTHR22911">
    <property type="entry name" value="ACYL-MALONYL CONDENSING ENZYME-RELATED"/>
    <property type="match status" value="1"/>
</dbReference>
<proteinExistence type="inferred from homology"/>
<evidence type="ECO:0000256" key="6">
    <source>
        <dbReference type="SAM" id="Phobius"/>
    </source>
</evidence>
<evidence type="ECO:0000256" key="1">
    <source>
        <dbReference type="ARBA" id="ARBA00004141"/>
    </source>
</evidence>
<organism evidence="8 9">
    <name type="scientific">Candidatus Pseudoramibacter fermentans</name>
    <dbReference type="NCBI Taxonomy" id="2594427"/>
    <lineage>
        <taxon>Bacteria</taxon>
        <taxon>Bacillati</taxon>
        <taxon>Bacillota</taxon>
        <taxon>Clostridia</taxon>
        <taxon>Eubacteriales</taxon>
        <taxon>Eubacteriaceae</taxon>
        <taxon>Pseudoramibacter</taxon>
    </lineage>
</organism>
<dbReference type="Proteomes" id="UP000473648">
    <property type="component" value="Unassembled WGS sequence"/>
</dbReference>
<feature type="transmembrane region" description="Helical" evidence="6">
    <location>
        <begin position="158"/>
        <end position="178"/>
    </location>
</feature>
<sequence length="267" mass="28997">MSLFIKQAGHLPTFEKALFRNLVALIVATIMLARTEEGFRVKKGSGFGLLMRALCGTLGLLCNFYAIDRLGLADANILNKMAPFFAMIVSAFIIGEKPNHIEVLCVILAFVGAVFVIKPSAGFAASFPAFMGLLGGLGAGTAYAFVRKLGLQGERGPVIVFAFSLFSVLLCLPFTILHFVPMTIRQFLCLIVGGTAAAGGQLTVTAAYTHAPAMEISVFDYTQVLFATMWGLFFFGEIPDVWSFVGYAFIIGTALFKWYYNLHLKKA</sequence>
<keyword evidence="3 6" id="KW-0812">Transmembrane</keyword>
<feature type="transmembrane region" description="Helical" evidence="6">
    <location>
        <begin position="123"/>
        <end position="146"/>
    </location>
</feature>
<feature type="transmembrane region" description="Helical" evidence="6">
    <location>
        <begin position="241"/>
        <end position="260"/>
    </location>
</feature>
<dbReference type="GO" id="GO:0016020">
    <property type="term" value="C:membrane"/>
    <property type="evidence" value="ECO:0007669"/>
    <property type="project" value="UniProtKB-SubCell"/>
</dbReference>
<dbReference type="Pfam" id="PF00892">
    <property type="entry name" value="EamA"/>
    <property type="match status" value="2"/>
</dbReference>
<reference evidence="8" key="1">
    <citation type="journal article" date="2020" name="Appl. Environ. Microbiol.">
        <title>Medium-Chain Fatty Acid Synthesis by 'Candidatus Weimeria bifida' gen. nov., sp. nov., and 'Candidatus Pseudoramibacter fermentans' sp. nov.</title>
        <authorList>
            <person name="Scarborough M.J."/>
            <person name="Myers K.S."/>
            <person name="Donohue T.J."/>
            <person name="Noguera D.R."/>
        </authorList>
    </citation>
    <scope>NUCLEOTIDE SEQUENCE</scope>
    <source>
        <strain evidence="8">EUB1.1</strain>
    </source>
</reference>
<dbReference type="InterPro" id="IPR000620">
    <property type="entry name" value="EamA_dom"/>
</dbReference>
<name>A0A6L5GQ33_9FIRM</name>
<dbReference type="InterPro" id="IPR037185">
    <property type="entry name" value="EmrE-like"/>
</dbReference>
<comment type="subcellular location">
    <subcellularLocation>
        <location evidence="1">Membrane</location>
        <topology evidence="1">Multi-pass membrane protein</topology>
    </subcellularLocation>
</comment>
<feature type="transmembrane region" description="Helical" evidence="6">
    <location>
        <begin position="47"/>
        <end position="66"/>
    </location>
</feature>
<evidence type="ECO:0000313" key="8">
    <source>
        <dbReference type="EMBL" id="MQM72317.1"/>
    </source>
</evidence>
<keyword evidence="4 6" id="KW-1133">Transmembrane helix</keyword>
<dbReference type="SUPFAM" id="SSF103481">
    <property type="entry name" value="Multidrug resistance efflux transporter EmrE"/>
    <property type="match status" value="2"/>
</dbReference>